<evidence type="ECO:0008006" key="3">
    <source>
        <dbReference type="Google" id="ProtNLM"/>
    </source>
</evidence>
<dbReference type="PANTHER" id="PTHR16230:SF3">
    <property type="entry name" value="BIOGENESIS OF LYSOSOMAL ORGANELLES COMPLEX-1, SUBUNIT 4, CAPPUCCINO"/>
    <property type="match status" value="1"/>
</dbReference>
<dbReference type="InterPro" id="IPR024857">
    <property type="entry name" value="Cappuccino"/>
</dbReference>
<dbReference type="PANTHER" id="PTHR16230">
    <property type="entry name" value="CAPPUCCINO"/>
    <property type="match status" value="1"/>
</dbReference>
<name>A0A913WRJ4_EXADI</name>
<reference evidence="1" key="1">
    <citation type="submission" date="2022-11" db="UniProtKB">
        <authorList>
            <consortium name="EnsemblMetazoa"/>
        </authorList>
    </citation>
    <scope>IDENTIFICATION</scope>
</reference>
<proteinExistence type="predicted"/>
<keyword evidence="2" id="KW-1185">Reference proteome</keyword>
<organism evidence="1 2">
    <name type="scientific">Exaiptasia diaphana</name>
    <name type="common">Tropical sea anemone</name>
    <name type="synonym">Aiptasia pulchella</name>
    <dbReference type="NCBI Taxonomy" id="2652724"/>
    <lineage>
        <taxon>Eukaryota</taxon>
        <taxon>Metazoa</taxon>
        <taxon>Cnidaria</taxon>
        <taxon>Anthozoa</taxon>
        <taxon>Hexacorallia</taxon>
        <taxon>Actiniaria</taxon>
        <taxon>Aiptasiidae</taxon>
        <taxon>Exaiptasia</taxon>
    </lineage>
</organism>
<protein>
    <recommendedName>
        <fullName evidence="3">Biogenesis of lysosome-related organelles complex 1 subunit 4</fullName>
    </recommendedName>
</protein>
<dbReference type="EnsemblMetazoa" id="XM_021037369.2">
    <property type="protein sequence ID" value="XP_020893028.2"/>
    <property type="gene ID" value="LOC110232220"/>
</dbReference>
<evidence type="ECO:0000313" key="2">
    <source>
        <dbReference type="Proteomes" id="UP000887567"/>
    </source>
</evidence>
<dbReference type="KEGG" id="epa:110232220"/>
<dbReference type="GeneID" id="110232220"/>
<accession>A0A913WRJ4</accession>
<dbReference type="OrthoDB" id="2372305at2759"/>
<dbReference type="Proteomes" id="UP000887567">
    <property type="component" value="Unplaced"/>
</dbReference>
<sequence length="186" mass="21084">MADNKEGAQTEMEEEVIRKCTDNFAEYFQVDISDETKTIEDNIEDLLASLDEFSHLADTIRNDSSQILFLLLPELCAKCQSLPTVFNRIDQLEVFIDKVKQCVLELENLVDTAEQDLGSNSIQKVLNSIPYLGLIQKKTAPSVESEKGEFKLPTLYKTSDYFKPIPKEKSLDSEGIVTQLEVDLQK</sequence>
<dbReference type="AlphaFoldDB" id="A0A913WRJ4"/>
<dbReference type="GO" id="GO:0031083">
    <property type="term" value="C:BLOC-1 complex"/>
    <property type="evidence" value="ECO:0007669"/>
    <property type="project" value="TreeGrafter"/>
</dbReference>
<dbReference type="RefSeq" id="XP_020893028.2">
    <property type="nucleotide sequence ID" value="XM_021037369.2"/>
</dbReference>
<evidence type="ECO:0000313" key="1">
    <source>
        <dbReference type="EnsemblMetazoa" id="XP_020893028.2"/>
    </source>
</evidence>
<dbReference type="OMA" id="MLDMIRG"/>